<evidence type="ECO:0000313" key="2">
    <source>
        <dbReference type="EnsemblPlants" id="TuG1812G0200005534.01.T01.cds398841"/>
    </source>
</evidence>
<reference evidence="2" key="2">
    <citation type="submission" date="2018-03" db="EMBL/GenBank/DDBJ databases">
        <title>The Triticum urartu genome reveals the dynamic nature of wheat genome evolution.</title>
        <authorList>
            <person name="Ling H."/>
            <person name="Ma B."/>
            <person name="Shi X."/>
            <person name="Liu H."/>
            <person name="Dong L."/>
            <person name="Sun H."/>
            <person name="Cao Y."/>
            <person name="Gao Q."/>
            <person name="Zheng S."/>
            <person name="Li Y."/>
            <person name="Yu Y."/>
            <person name="Du H."/>
            <person name="Qi M."/>
            <person name="Li Y."/>
            <person name="Yu H."/>
            <person name="Cui Y."/>
            <person name="Wang N."/>
            <person name="Chen C."/>
            <person name="Wu H."/>
            <person name="Zhao Y."/>
            <person name="Zhang J."/>
            <person name="Li Y."/>
            <person name="Zhou W."/>
            <person name="Zhang B."/>
            <person name="Hu W."/>
            <person name="Eijk M."/>
            <person name="Tang J."/>
            <person name="Witsenboer H."/>
            <person name="Zhao S."/>
            <person name="Li Z."/>
            <person name="Zhang A."/>
            <person name="Wang D."/>
            <person name="Liang C."/>
        </authorList>
    </citation>
    <scope>NUCLEOTIDE SEQUENCE [LARGE SCALE GENOMIC DNA]</scope>
    <source>
        <strain evidence="2">cv. G1812</strain>
    </source>
</reference>
<dbReference type="EnsemblPlants" id="TuG1812G0200005534.01.T01">
    <property type="protein sequence ID" value="TuG1812G0200005534.01.T01.cds398841"/>
    <property type="gene ID" value="TuG1812G0200005534.01"/>
</dbReference>
<reference evidence="3" key="1">
    <citation type="journal article" date="2013" name="Nature">
        <title>Draft genome of the wheat A-genome progenitor Triticum urartu.</title>
        <authorList>
            <person name="Ling H.Q."/>
            <person name="Zhao S."/>
            <person name="Liu D."/>
            <person name="Wang J."/>
            <person name="Sun H."/>
            <person name="Zhang C."/>
            <person name="Fan H."/>
            <person name="Li D."/>
            <person name="Dong L."/>
            <person name="Tao Y."/>
            <person name="Gao C."/>
            <person name="Wu H."/>
            <person name="Li Y."/>
            <person name="Cui Y."/>
            <person name="Guo X."/>
            <person name="Zheng S."/>
            <person name="Wang B."/>
            <person name="Yu K."/>
            <person name="Liang Q."/>
            <person name="Yang W."/>
            <person name="Lou X."/>
            <person name="Chen J."/>
            <person name="Feng M."/>
            <person name="Jian J."/>
            <person name="Zhang X."/>
            <person name="Luo G."/>
            <person name="Jiang Y."/>
            <person name="Liu J."/>
            <person name="Wang Z."/>
            <person name="Sha Y."/>
            <person name="Zhang B."/>
            <person name="Wu H."/>
            <person name="Tang D."/>
            <person name="Shen Q."/>
            <person name="Xue P."/>
            <person name="Zou S."/>
            <person name="Wang X."/>
            <person name="Liu X."/>
            <person name="Wang F."/>
            <person name="Yang Y."/>
            <person name="An X."/>
            <person name="Dong Z."/>
            <person name="Zhang K."/>
            <person name="Zhang X."/>
            <person name="Luo M.C."/>
            <person name="Dvorak J."/>
            <person name="Tong Y."/>
            <person name="Wang J."/>
            <person name="Yang H."/>
            <person name="Li Z."/>
            <person name="Wang D."/>
            <person name="Zhang A."/>
            <person name="Wang J."/>
        </authorList>
    </citation>
    <scope>NUCLEOTIDE SEQUENCE</scope>
    <source>
        <strain evidence="3">cv. G1812</strain>
    </source>
</reference>
<sequence length="184" mass="19162">MGTPAAAASSTEFQPQCVMNHPTAACRRMATCGAHPRTTIPHLAASARASNPSGSTAPSPAAHRNGTALRSSASARAVATAGVSTAWLPKHTYTTEPCGKPSSHAPRPPATRAASPPRSPELLVSGASGPTAHTRLYPRSSSGESRYLPSSARKVFDTNPQLSRFQRKFCLTASPTCSPTWPSM</sequence>
<evidence type="ECO:0000256" key="1">
    <source>
        <dbReference type="SAM" id="MobiDB-lite"/>
    </source>
</evidence>
<name>A0A8R7TNB3_TRIUA</name>
<feature type="region of interest" description="Disordered" evidence="1">
    <location>
        <begin position="47"/>
        <end position="73"/>
    </location>
</feature>
<feature type="region of interest" description="Disordered" evidence="1">
    <location>
        <begin position="90"/>
        <end position="152"/>
    </location>
</feature>
<dbReference type="Gramene" id="TuG1812G0200005534.01.T01">
    <property type="protein sequence ID" value="TuG1812G0200005534.01.T01.cds398841"/>
    <property type="gene ID" value="TuG1812G0200005534.01"/>
</dbReference>
<protein>
    <submittedName>
        <fullName evidence="2">Uncharacterized protein</fullName>
    </submittedName>
</protein>
<evidence type="ECO:0000313" key="3">
    <source>
        <dbReference type="Proteomes" id="UP000015106"/>
    </source>
</evidence>
<keyword evidence="3" id="KW-1185">Reference proteome</keyword>
<organism evidence="2 3">
    <name type="scientific">Triticum urartu</name>
    <name type="common">Red wild einkorn</name>
    <name type="synonym">Crithodium urartu</name>
    <dbReference type="NCBI Taxonomy" id="4572"/>
    <lineage>
        <taxon>Eukaryota</taxon>
        <taxon>Viridiplantae</taxon>
        <taxon>Streptophyta</taxon>
        <taxon>Embryophyta</taxon>
        <taxon>Tracheophyta</taxon>
        <taxon>Spermatophyta</taxon>
        <taxon>Magnoliopsida</taxon>
        <taxon>Liliopsida</taxon>
        <taxon>Poales</taxon>
        <taxon>Poaceae</taxon>
        <taxon>BOP clade</taxon>
        <taxon>Pooideae</taxon>
        <taxon>Triticodae</taxon>
        <taxon>Triticeae</taxon>
        <taxon>Triticinae</taxon>
        <taxon>Triticum</taxon>
    </lineage>
</organism>
<feature type="compositionally biased region" description="Low complexity" evidence="1">
    <location>
        <begin position="101"/>
        <end position="116"/>
    </location>
</feature>
<reference evidence="2" key="3">
    <citation type="submission" date="2022-06" db="UniProtKB">
        <authorList>
            <consortium name="EnsemblPlants"/>
        </authorList>
    </citation>
    <scope>IDENTIFICATION</scope>
</reference>
<proteinExistence type="predicted"/>
<dbReference type="AlphaFoldDB" id="A0A8R7TNB3"/>
<dbReference type="Proteomes" id="UP000015106">
    <property type="component" value="Chromosome 2"/>
</dbReference>
<feature type="compositionally biased region" description="Polar residues" evidence="1">
    <location>
        <begin position="48"/>
        <end position="58"/>
    </location>
</feature>
<accession>A0A8R7TNB3</accession>